<feature type="domain" description="Peptidase C1A papain C-terminal" evidence="2">
    <location>
        <begin position="94"/>
        <end position="186"/>
    </location>
</feature>
<accession>A0A445BYL6</accession>
<dbReference type="GO" id="GO:0008234">
    <property type="term" value="F:cysteine-type peptidase activity"/>
    <property type="evidence" value="ECO:0007669"/>
    <property type="project" value="InterPro"/>
</dbReference>
<dbReference type="PROSITE" id="PS51257">
    <property type="entry name" value="PROKAR_LIPOPROTEIN"/>
    <property type="match status" value="1"/>
</dbReference>
<organism evidence="3 4">
    <name type="scientific">Arachis hypogaea</name>
    <name type="common">Peanut</name>
    <dbReference type="NCBI Taxonomy" id="3818"/>
    <lineage>
        <taxon>Eukaryota</taxon>
        <taxon>Viridiplantae</taxon>
        <taxon>Streptophyta</taxon>
        <taxon>Embryophyta</taxon>
        <taxon>Tracheophyta</taxon>
        <taxon>Spermatophyta</taxon>
        <taxon>Magnoliopsida</taxon>
        <taxon>eudicotyledons</taxon>
        <taxon>Gunneridae</taxon>
        <taxon>Pentapetalae</taxon>
        <taxon>rosids</taxon>
        <taxon>fabids</taxon>
        <taxon>Fabales</taxon>
        <taxon>Fabaceae</taxon>
        <taxon>Papilionoideae</taxon>
        <taxon>50 kb inversion clade</taxon>
        <taxon>dalbergioids sensu lato</taxon>
        <taxon>Dalbergieae</taxon>
        <taxon>Pterocarpus clade</taxon>
        <taxon>Arachis</taxon>
    </lineage>
</organism>
<dbReference type="Gene3D" id="3.90.70.10">
    <property type="entry name" value="Cysteine proteinases"/>
    <property type="match status" value="1"/>
</dbReference>
<reference evidence="3 4" key="1">
    <citation type="submission" date="2019-01" db="EMBL/GenBank/DDBJ databases">
        <title>Sequencing of cultivated peanut Arachis hypogaea provides insights into genome evolution and oil improvement.</title>
        <authorList>
            <person name="Chen X."/>
        </authorList>
    </citation>
    <scope>NUCLEOTIDE SEQUENCE [LARGE SCALE GENOMIC DNA]</scope>
    <source>
        <strain evidence="4">cv. Fuhuasheng</strain>
        <tissue evidence="3">Leaves</tissue>
    </source>
</reference>
<keyword evidence="4" id="KW-1185">Reference proteome</keyword>
<dbReference type="AlphaFoldDB" id="A0A445BYL6"/>
<dbReference type="Proteomes" id="UP000289738">
    <property type="component" value="Chromosome A08"/>
</dbReference>
<dbReference type="GO" id="GO:0006508">
    <property type="term" value="P:proteolysis"/>
    <property type="evidence" value="ECO:0007669"/>
    <property type="project" value="InterPro"/>
</dbReference>
<evidence type="ECO:0000259" key="2">
    <source>
        <dbReference type="Pfam" id="PF00112"/>
    </source>
</evidence>
<dbReference type="CDD" id="cd02619">
    <property type="entry name" value="Peptidase_C1"/>
    <property type="match status" value="1"/>
</dbReference>
<dbReference type="SUPFAM" id="SSF54001">
    <property type="entry name" value="Cysteine proteinases"/>
    <property type="match status" value="1"/>
</dbReference>
<dbReference type="InterPro" id="IPR038765">
    <property type="entry name" value="Papain-like_cys_pep_sf"/>
</dbReference>
<evidence type="ECO:0000256" key="1">
    <source>
        <dbReference type="SAM" id="MobiDB-lite"/>
    </source>
</evidence>
<dbReference type="Pfam" id="PF00112">
    <property type="entry name" value="Peptidase_C1"/>
    <property type="match status" value="1"/>
</dbReference>
<evidence type="ECO:0000313" key="3">
    <source>
        <dbReference type="EMBL" id="RYR43618.1"/>
    </source>
</evidence>
<name>A0A445BYL6_ARAHY</name>
<sequence>MDRTSYPCSCGRNPSMCYAFIAACESRLRVEEIIHKPENQRNLVELDVDDLVKSVKDFDDVFWALQYMGTVGVRSRPLSPTGDEIPGSEWTGRFKIKGIRRIPTTKIDEVKSYIQEHCGVLVTFPINQDFYSRSVAMPYERDRSTADLGFHNVCLVGFEDRKRTWMFQNSFGANWGDEGYGKIRYDRVVQYVVPIFMDEEILPSYDNVQLPNDPAPHPVASTSSSSCDAEQHQTRRSAERKTHFDVVIFSDLDVDTSSIPQVLGSFYLIS</sequence>
<dbReference type="InterPro" id="IPR000668">
    <property type="entry name" value="Peptidase_C1A_C"/>
</dbReference>
<dbReference type="EMBL" id="SDMP01000008">
    <property type="protein sequence ID" value="RYR43618.1"/>
    <property type="molecule type" value="Genomic_DNA"/>
</dbReference>
<feature type="region of interest" description="Disordered" evidence="1">
    <location>
        <begin position="212"/>
        <end position="238"/>
    </location>
</feature>
<feature type="compositionally biased region" description="Basic and acidic residues" evidence="1">
    <location>
        <begin position="229"/>
        <end position="238"/>
    </location>
</feature>
<evidence type="ECO:0000313" key="4">
    <source>
        <dbReference type="Proteomes" id="UP000289738"/>
    </source>
</evidence>
<protein>
    <recommendedName>
        <fullName evidence="2">Peptidase C1A papain C-terminal domain-containing protein</fullName>
    </recommendedName>
</protein>
<proteinExistence type="predicted"/>
<comment type="caution">
    <text evidence="3">The sequence shown here is derived from an EMBL/GenBank/DDBJ whole genome shotgun (WGS) entry which is preliminary data.</text>
</comment>
<gene>
    <name evidence="3" type="ORF">Ahy_A08g040035</name>
</gene>